<evidence type="ECO:0000256" key="1">
    <source>
        <dbReference type="SAM" id="MobiDB-lite"/>
    </source>
</evidence>
<organism evidence="2 3">
    <name type="scientific">Lymnaea stagnalis</name>
    <name type="common">Great pond snail</name>
    <name type="synonym">Helix stagnalis</name>
    <dbReference type="NCBI Taxonomy" id="6523"/>
    <lineage>
        <taxon>Eukaryota</taxon>
        <taxon>Metazoa</taxon>
        <taxon>Spiralia</taxon>
        <taxon>Lophotrochozoa</taxon>
        <taxon>Mollusca</taxon>
        <taxon>Gastropoda</taxon>
        <taxon>Heterobranchia</taxon>
        <taxon>Euthyneura</taxon>
        <taxon>Panpulmonata</taxon>
        <taxon>Hygrophila</taxon>
        <taxon>Lymnaeoidea</taxon>
        <taxon>Lymnaeidae</taxon>
        <taxon>Lymnaea</taxon>
    </lineage>
</organism>
<evidence type="ECO:0000313" key="2">
    <source>
        <dbReference type="EMBL" id="CAL1531627.1"/>
    </source>
</evidence>
<name>A0AAV2HDC0_LYMST</name>
<dbReference type="EMBL" id="CAXITT010000094">
    <property type="protein sequence ID" value="CAL1531627.1"/>
    <property type="molecule type" value="Genomic_DNA"/>
</dbReference>
<comment type="caution">
    <text evidence="2">The sequence shown here is derived from an EMBL/GenBank/DDBJ whole genome shotgun (WGS) entry which is preliminary data.</text>
</comment>
<evidence type="ECO:0008006" key="4">
    <source>
        <dbReference type="Google" id="ProtNLM"/>
    </source>
</evidence>
<feature type="region of interest" description="Disordered" evidence="1">
    <location>
        <begin position="1"/>
        <end position="82"/>
    </location>
</feature>
<keyword evidence="3" id="KW-1185">Reference proteome</keyword>
<feature type="non-terminal residue" evidence="2">
    <location>
        <position position="1"/>
    </location>
</feature>
<sequence>LGGSGTVRSRSLSPVRNSLTQTTPAFKQDGTNGDVRPDHANAGLQGARPKATINKRNHGGSSPGSGNVPSHSPKLSGVNGNK</sequence>
<accession>A0AAV2HDC0</accession>
<feature type="compositionally biased region" description="Low complexity" evidence="1">
    <location>
        <begin position="64"/>
        <end position="73"/>
    </location>
</feature>
<proteinExistence type="predicted"/>
<feature type="non-terminal residue" evidence="2">
    <location>
        <position position="82"/>
    </location>
</feature>
<reference evidence="2 3" key="1">
    <citation type="submission" date="2024-04" db="EMBL/GenBank/DDBJ databases">
        <authorList>
            <consortium name="Genoscope - CEA"/>
            <person name="William W."/>
        </authorList>
    </citation>
    <scope>NUCLEOTIDE SEQUENCE [LARGE SCALE GENOMIC DNA]</scope>
</reference>
<gene>
    <name evidence="2" type="ORF">GSLYS_00005722001</name>
</gene>
<feature type="compositionally biased region" description="Polar residues" evidence="1">
    <location>
        <begin position="1"/>
        <end position="31"/>
    </location>
</feature>
<evidence type="ECO:0000313" key="3">
    <source>
        <dbReference type="Proteomes" id="UP001497497"/>
    </source>
</evidence>
<dbReference type="Proteomes" id="UP001497497">
    <property type="component" value="Unassembled WGS sequence"/>
</dbReference>
<dbReference type="AlphaFoldDB" id="A0AAV2HDC0"/>
<protein>
    <recommendedName>
        <fullName evidence="4">MARK4 kinase</fullName>
    </recommendedName>
</protein>